<dbReference type="EMBL" id="JAVIIS010000002">
    <property type="protein sequence ID" value="MDX8438217.1"/>
    <property type="molecule type" value="Genomic_DNA"/>
</dbReference>
<evidence type="ECO:0000313" key="1">
    <source>
        <dbReference type="EMBL" id="MDX8438217.1"/>
    </source>
</evidence>
<keyword evidence="2" id="KW-1185">Reference proteome</keyword>
<evidence type="ECO:0000313" key="2">
    <source>
        <dbReference type="Proteomes" id="UP001272097"/>
    </source>
</evidence>
<sequence length="333" mass="37754">MNAVAFEFFEKRQLERSDENSTGRWRLPSRAGLKAALPVPKALREYDWRQWLRLQPPIHAIKTARYRKIDRRFLGQPVRDGDIPDIRDAARGRHVLLTVAFGDAQCLDLQLRLTGGLVRHDLHIVADNSVSEASARENRQACAARGAAYVRLPANPWTVKNPSRSHGAALNWMWHNVLKPAAPAAFGFLDQDLFPTQPCDPFEPLEDVAFYGDLRRAGARWYLWAGYCFFRFDAVGRKPLDFGLDWFAGLDTGGANWEVLYRDMDPNAVPQRPITAFAALPGIELRQAYCEWRGSWLHEVGLDGDLSLKAKKREAVLRLLEPALQASLRSARQ</sequence>
<dbReference type="Proteomes" id="UP001272097">
    <property type="component" value="Unassembled WGS sequence"/>
</dbReference>
<reference evidence="1 2" key="1">
    <citation type="submission" date="2023-08" db="EMBL/GenBank/DDBJ databases">
        <title>Implementing the SeqCode for naming new Mesorhizobium species isolated from Vachellia karroo root nodules.</title>
        <authorList>
            <person name="Van Lill M."/>
        </authorList>
    </citation>
    <scope>NUCLEOTIDE SEQUENCE [LARGE SCALE GENOMIC DNA]</scope>
    <source>
        <strain evidence="1 2">VK3E</strain>
    </source>
</reference>
<accession>A0ABU4WTG4</accession>
<evidence type="ECO:0008006" key="3">
    <source>
        <dbReference type="Google" id="ProtNLM"/>
    </source>
</evidence>
<proteinExistence type="predicted"/>
<dbReference type="RefSeq" id="WP_320212066.1">
    <property type="nucleotide sequence ID" value="NZ_JAVIIS010000002.1"/>
</dbReference>
<name>A0ABU4WTG4_9HYPH</name>
<gene>
    <name evidence="1" type="ORF">RFM51_01340</name>
</gene>
<comment type="caution">
    <text evidence="1">The sequence shown here is derived from an EMBL/GenBank/DDBJ whole genome shotgun (WGS) entry which is preliminary data.</text>
</comment>
<organism evidence="1 2">
    <name type="scientific">Mesorhizobium australafricanum</name>
    <dbReference type="NCBI Taxonomy" id="3072311"/>
    <lineage>
        <taxon>Bacteria</taxon>
        <taxon>Pseudomonadati</taxon>
        <taxon>Pseudomonadota</taxon>
        <taxon>Alphaproteobacteria</taxon>
        <taxon>Hyphomicrobiales</taxon>
        <taxon>Phyllobacteriaceae</taxon>
        <taxon>Mesorhizobium</taxon>
    </lineage>
</organism>
<protein>
    <recommendedName>
        <fullName evidence="3">Glycosyltransferase family 2 protein</fullName>
    </recommendedName>
</protein>